<dbReference type="InterPro" id="IPR003488">
    <property type="entry name" value="DprA"/>
</dbReference>
<dbReference type="Proteomes" id="UP000322499">
    <property type="component" value="Unassembled WGS sequence"/>
</dbReference>
<accession>A0A5S5CLV5</accession>
<proteinExistence type="inferred from homology"/>
<evidence type="ECO:0000256" key="1">
    <source>
        <dbReference type="ARBA" id="ARBA00006525"/>
    </source>
</evidence>
<dbReference type="EMBL" id="VNHW01000019">
    <property type="protein sequence ID" value="TYP82728.1"/>
    <property type="molecule type" value="Genomic_DNA"/>
</dbReference>
<keyword evidence="4" id="KW-1185">Reference proteome</keyword>
<organism evidence="3 4">
    <name type="scientific">Blastococcus xanthinilyticus</name>
    <dbReference type="NCBI Taxonomy" id="1564164"/>
    <lineage>
        <taxon>Bacteria</taxon>
        <taxon>Bacillati</taxon>
        <taxon>Actinomycetota</taxon>
        <taxon>Actinomycetes</taxon>
        <taxon>Geodermatophilales</taxon>
        <taxon>Geodermatophilaceae</taxon>
        <taxon>Blastococcus</taxon>
    </lineage>
</organism>
<comment type="caution">
    <text evidence="3">The sequence shown here is derived from an EMBL/GenBank/DDBJ whole genome shotgun (WGS) entry which is preliminary data.</text>
</comment>
<dbReference type="Pfam" id="PF02481">
    <property type="entry name" value="DNA_processg_A"/>
    <property type="match status" value="1"/>
</dbReference>
<gene>
    <name evidence="3" type="ORF">BD833_11951</name>
</gene>
<dbReference type="NCBIfam" id="TIGR00732">
    <property type="entry name" value="dprA"/>
    <property type="match status" value="1"/>
</dbReference>
<evidence type="ECO:0000313" key="3">
    <source>
        <dbReference type="EMBL" id="TYP82728.1"/>
    </source>
</evidence>
<dbReference type="RefSeq" id="WP_166535047.1">
    <property type="nucleotide sequence ID" value="NZ_VNHW01000019.1"/>
</dbReference>
<evidence type="ECO:0000313" key="4">
    <source>
        <dbReference type="Proteomes" id="UP000322499"/>
    </source>
</evidence>
<dbReference type="PANTHER" id="PTHR43022">
    <property type="entry name" value="PROTEIN SMF"/>
    <property type="match status" value="1"/>
</dbReference>
<dbReference type="AlphaFoldDB" id="A0A5S5CLV5"/>
<dbReference type="SUPFAM" id="SSF102405">
    <property type="entry name" value="MCP/YpsA-like"/>
    <property type="match status" value="1"/>
</dbReference>
<dbReference type="InterPro" id="IPR057666">
    <property type="entry name" value="DrpA_SLOG"/>
</dbReference>
<feature type="domain" description="Smf/DprA SLOG" evidence="2">
    <location>
        <begin position="132"/>
        <end position="327"/>
    </location>
</feature>
<comment type="similarity">
    <text evidence="1">Belongs to the DprA/Smf family.</text>
</comment>
<protein>
    <submittedName>
        <fullName evidence="3">DNA processing protein</fullName>
    </submittedName>
</protein>
<name>A0A5S5CLV5_9ACTN</name>
<dbReference type="GO" id="GO:0009294">
    <property type="term" value="P:DNA-mediated transformation"/>
    <property type="evidence" value="ECO:0007669"/>
    <property type="project" value="InterPro"/>
</dbReference>
<dbReference type="Gene3D" id="3.40.50.450">
    <property type="match status" value="1"/>
</dbReference>
<dbReference type="PANTHER" id="PTHR43022:SF1">
    <property type="entry name" value="PROTEIN SMF"/>
    <property type="match status" value="1"/>
</dbReference>
<sequence>MSLDEDLEDARTAVPVPGVVHPGVRRARVWLSRAVEPGTVDVHRYVEDVGPVEAVRRVRAGTAPERIRGLVGARARQDATLADLTRAERCGARFVVPEDPEWPAYPLHALTVAVADEPLAHRDQSDRTRALVPPIGLWVRGAGRLDLLVDRSVAVVGSRASTAYGEHVAAELGHQLGERGWTVVSGGAFGIDAAAHRGALAAEAPTIAVLACGVDRVYPAANSALLARIAETGMLVSEWPPGCAPLRHRFLVRNRLIAALTRGTVVVEAAARSGAQATANRARDLGRALMVVPGPVTSALSVGCHELLRDSAGGAVLVASAAHVIEAVGGIGTDLAPPPERPTSPRDELPELAARVLDACPVRIGVSAERLASTAGCTVLDVLRVLPSLELADLVQWTGTGWRLAPPPKPHGAAP</sequence>
<reference evidence="3 4" key="1">
    <citation type="submission" date="2019-07" db="EMBL/GenBank/DDBJ databases">
        <title>Genomic Encyclopedia of Archaeal and Bacterial Type Strains, Phase II (KMG-II): from individual species to whole genera.</title>
        <authorList>
            <person name="Goeker M."/>
        </authorList>
    </citation>
    <scope>NUCLEOTIDE SEQUENCE [LARGE SCALE GENOMIC DNA]</scope>
    <source>
        <strain evidence="3 4">DSM 46842</strain>
    </source>
</reference>
<evidence type="ECO:0000259" key="2">
    <source>
        <dbReference type="Pfam" id="PF02481"/>
    </source>
</evidence>